<name>A0A804M6U4_MAIZE</name>
<organism evidence="2 3">
    <name type="scientific">Zea mays</name>
    <name type="common">Maize</name>
    <dbReference type="NCBI Taxonomy" id="4577"/>
    <lineage>
        <taxon>Eukaryota</taxon>
        <taxon>Viridiplantae</taxon>
        <taxon>Streptophyta</taxon>
        <taxon>Embryophyta</taxon>
        <taxon>Tracheophyta</taxon>
        <taxon>Spermatophyta</taxon>
        <taxon>Magnoliopsida</taxon>
        <taxon>Liliopsida</taxon>
        <taxon>Poales</taxon>
        <taxon>Poaceae</taxon>
        <taxon>PACMAD clade</taxon>
        <taxon>Panicoideae</taxon>
        <taxon>Andropogonodae</taxon>
        <taxon>Andropogoneae</taxon>
        <taxon>Tripsacinae</taxon>
        <taxon>Zea</taxon>
    </lineage>
</organism>
<accession>A0A804M6U4</accession>
<sequence>MRRPGDPIQHILHVLIILSGGGGGRGVVTMRSIGEGHGDGAHLAEVTDLVDDAHLAAALHLLAVAQARVAVEFRRREPRVDGGLVLGLLHRHLGPLQVDQRALELGHALVQAHGRHAPRHFLQALDERHRLGAALRRLRQRQPGQPRQPSPLRLRLRLRRRGRQGLDAQLRVLGVLLARLVDDGGDRGRRGAPERDRDDREDGDEDTEGCCHVDAIRASDGGDGGGGVTGNAIEVVVS</sequence>
<dbReference type="Gramene" id="Zm00001eb063560_T001">
    <property type="protein sequence ID" value="Zm00001eb063560_P001"/>
    <property type="gene ID" value="Zm00001eb063560"/>
</dbReference>
<protein>
    <submittedName>
        <fullName evidence="2">Uncharacterized protein</fullName>
    </submittedName>
</protein>
<evidence type="ECO:0000256" key="1">
    <source>
        <dbReference type="SAM" id="MobiDB-lite"/>
    </source>
</evidence>
<dbReference type="AlphaFoldDB" id="A0A804M6U4"/>
<dbReference type="InParanoid" id="A0A804M6U4"/>
<evidence type="ECO:0000313" key="2">
    <source>
        <dbReference type="EnsemblPlants" id="Zm00001eb063560_P001"/>
    </source>
</evidence>
<reference evidence="2" key="3">
    <citation type="submission" date="2021-05" db="UniProtKB">
        <authorList>
            <consortium name="EnsemblPlants"/>
        </authorList>
    </citation>
    <scope>IDENTIFICATION</scope>
    <source>
        <strain evidence="2">cv. B73</strain>
    </source>
</reference>
<evidence type="ECO:0000313" key="3">
    <source>
        <dbReference type="Proteomes" id="UP000007305"/>
    </source>
</evidence>
<feature type="compositionally biased region" description="Basic and acidic residues" evidence="1">
    <location>
        <begin position="184"/>
        <end position="200"/>
    </location>
</feature>
<dbReference type="Proteomes" id="UP000007305">
    <property type="component" value="Chromosome 1"/>
</dbReference>
<feature type="region of interest" description="Disordered" evidence="1">
    <location>
        <begin position="184"/>
        <end position="228"/>
    </location>
</feature>
<dbReference type="EnsemblPlants" id="Zm00001eb063560_T001">
    <property type="protein sequence ID" value="Zm00001eb063560_P001"/>
    <property type="gene ID" value="Zm00001eb063560"/>
</dbReference>
<reference evidence="2" key="2">
    <citation type="submission" date="2019-07" db="EMBL/GenBank/DDBJ databases">
        <authorList>
            <person name="Seetharam A."/>
            <person name="Woodhouse M."/>
            <person name="Cannon E."/>
        </authorList>
    </citation>
    <scope>NUCLEOTIDE SEQUENCE [LARGE SCALE GENOMIC DNA]</scope>
    <source>
        <strain evidence="2">cv. B73</strain>
    </source>
</reference>
<reference evidence="3" key="1">
    <citation type="submission" date="2015-12" db="EMBL/GenBank/DDBJ databases">
        <title>Update maize B73 reference genome by single molecule sequencing technologies.</title>
        <authorList>
            <consortium name="Maize Genome Sequencing Project"/>
            <person name="Ware D."/>
        </authorList>
    </citation>
    <scope>NUCLEOTIDE SEQUENCE [LARGE SCALE GENOMIC DNA]</scope>
    <source>
        <strain evidence="3">cv. B73</strain>
    </source>
</reference>
<keyword evidence="3" id="KW-1185">Reference proteome</keyword>
<proteinExistence type="predicted"/>